<proteinExistence type="predicted"/>
<protein>
    <submittedName>
        <fullName evidence="2">Uncharacterized protein</fullName>
    </submittedName>
</protein>
<evidence type="ECO:0000256" key="1">
    <source>
        <dbReference type="SAM" id="MobiDB-lite"/>
    </source>
</evidence>
<evidence type="ECO:0000313" key="2">
    <source>
        <dbReference type="EMBL" id="ASK45382.1"/>
    </source>
</evidence>
<dbReference type="AlphaFoldDB" id="A0A2Z2PUZ8"/>
<name>A0A2Z2PUZ8_AGRTU</name>
<sequence length="59" mass="6306">MAGLPDNGQARIPRHSALVQTATKPKDRTAKGLIPDAEAGKEVIQNARQARTCKLVLPC</sequence>
<feature type="region of interest" description="Disordered" evidence="1">
    <location>
        <begin position="1"/>
        <end position="29"/>
    </location>
</feature>
<dbReference type="EMBL" id="KY000051">
    <property type="protein sequence ID" value="ASK45382.1"/>
    <property type="molecule type" value="Genomic_DNA"/>
</dbReference>
<reference evidence="2" key="1">
    <citation type="submission" date="2016-10" db="EMBL/GenBank/DDBJ databases">
        <title>Agrobacterium Ti plasmids: Classification based on T-DNA and Vir regions organization.</title>
        <authorList>
            <person name="Nabi N."/>
            <person name="Vial L."/>
            <person name="Ben Hafsa A."/>
            <person name="Chapulliot D."/>
            <person name="Berard A."/>
            <person name="Chauveau A."/>
            <person name="Le Paslier M.-C."/>
            <person name="Harzallah Skhiri F."/>
            <person name="Brunel D."/>
            <person name="Nesme X."/>
            <person name="Chaouachi M."/>
        </authorList>
    </citation>
    <scope>NUCLEOTIDE SEQUENCE</scope>
    <source>
        <strain evidence="2">CFBP5503</strain>
        <plasmid evidence="2">pTi_CFBP5503</plasmid>
    </source>
</reference>
<keyword evidence="2" id="KW-0614">Plasmid</keyword>
<geneLocation type="plasmid" evidence="2">
    <name>pTi_CFBP5503</name>
</geneLocation>
<accession>A0A2Z2PUZ8</accession>
<organism evidence="2">
    <name type="scientific">Agrobacterium tumefaciens</name>
    <dbReference type="NCBI Taxonomy" id="358"/>
    <lineage>
        <taxon>Bacteria</taxon>
        <taxon>Pseudomonadati</taxon>
        <taxon>Pseudomonadota</taxon>
        <taxon>Alphaproteobacteria</taxon>
        <taxon>Hyphomicrobiales</taxon>
        <taxon>Rhizobiaceae</taxon>
        <taxon>Rhizobium/Agrobacterium group</taxon>
        <taxon>Agrobacterium</taxon>
        <taxon>Agrobacterium tumefaciens complex</taxon>
    </lineage>
</organism>